<evidence type="ECO:0000313" key="1">
    <source>
        <dbReference type="EMBL" id="KAH6947923.1"/>
    </source>
</evidence>
<sequence>MRGKHPRVAYGSRLTRNGPKGGPAPLTHANRERHTKSTNHSALSPRCLSTVRVKEPVRGRNLDRAAHLAGPPRAPRRLHRCIGRLRQQSEERQRSSTSSPPGSQLDFWDEPVAPDQNVTIRLPPSEASMFEKRLELCGIQYTVLTENLQEWIDRERNDNQRDGDLGPRDAGSFRIDMYHTLDEIYGFLDSSAQKFPNIASRVTIGKTEEGAAIRGVKISSGGNSSRPAIWIDSGIHAREWISTASALYIIDHLLKNYNDSDDVTKLVDTFDWYIFPVINADGYKYTWTTHRLWRKNRVRNVGSLCRGVDPNRNFDVRFGLAGSSANPCAENFAGTYPFSEPESRAIRDGINNLKDRLKAYINLHSYSQMVMIPYGYSKGYTSDYKSQYEALEKLVTAIRKRNSAFYRHGTAGQTLYITSGAALDWVYDKAKVKHTFVVELRDRGLFGFILPREFITPTGDELFSGVKALAFHIMKAELKSR</sequence>
<keyword evidence="2" id="KW-1185">Reference proteome</keyword>
<dbReference type="EMBL" id="CM023481">
    <property type="protein sequence ID" value="KAH6947923.1"/>
    <property type="molecule type" value="Genomic_DNA"/>
</dbReference>
<name>A0ACB7TLI2_HYAAI</name>
<comment type="caution">
    <text evidence="1">The sequence shown here is derived from an EMBL/GenBank/DDBJ whole genome shotgun (WGS) entry which is preliminary data.</text>
</comment>
<accession>A0ACB7TLI2</accession>
<protein>
    <submittedName>
        <fullName evidence="1">Uncharacterized protein</fullName>
    </submittedName>
</protein>
<reference evidence="1" key="1">
    <citation type="submission" date="2020-05" db="EMBL/GenBank/DDBJ databases">
        <title>Large-scale comparative analyses of tick genomes elucidate their genetic diversity and vector capacities.</title>
        <authorList>
            <person name="Jia N."/>
            <person name="Wang J."/>
            <person name="Shi W."/>
            <person name="Du L."/>
            <person name="Sun Y."/>
            <person name="Zhan W."/>
            <person name="Jiang J."/>
            <person name="Wang Q."/>
            <person name="Zhang B."/>
            <person name="Ji P."/>
            <person name="Sakyi L.B."/>
            <person name="Cui X."/>
            <person name="Yuan T."/>
            <person name="Jiang B."/>
            <person name="Yang W."/>
            <person name="Lam T.T.-Y."/>
            <person name="Chang Q."/>
            <person name="Ding S."/>
            <person name="Wang X."/>
            <person name="Zhu J."/>
            <person name="Ruan X."/>
            <person name="Zhao L."/>
            <person name="Wei J."/>
            <person name="Que T."/>
            <person name="Du C."/>
            <person name="Cheng J."/>
            <person name="Dai P."/>
            <person name="Han X."/>
            <person name="Huang E."/>
            <person name="Gao Y."/>
            <person name="Liu J."/>
            <person name="Shao H."/>
            <person name="Ye R."/>
            <person name="Li L."/>
            <person name="Wei W."/>
            <person name="Wang X."/>
            <person name="Wang C."/>
            <person name="Yang T."/>
            <person name="Huo Q."/>
            <person name="Li W."/>
            <person name="Guo W."/>
            <person name="Chen H."/>
            <person name="Zhou L."/>
            <person name="Ni X."/>
            <person name="Tian J."/>
            <person name="Zhou Y."/>
            <person name="Sheng Y."/>
            <person name="Liu T."/>
            <person name="Pan Y."/>
            <person name="Xia L."/>
            <person name="Li J."/>
            <person name="Zhao F."/>
            <person name="Cao W."/>
        </authorList>
    </citation>
    <scope>NUCLEOTIDE SEQUENCE</scope>
    <source>
        <strain evidence="1">Hyas-2018</strain>
    </source>
</reference>
<gene>
    <name evidence="1" type="ORF">HPB50_022099</name>
</gene>
<dbReference type="Proteomes" id="UP000821845">
    <property type="component" value="Chromosome 1"/>
</dbReference>
<evidence type="ECO:0000313" key="2">
    <source>
        <dbReference type="Proteomes" id="UP000821845"/>
    </source>
</evidence>
<proteinExistence type="predicted"/>
<organism evidence="1 2">
    <name type="scientific">Hyalomma asiaticum</name>
    <name type="common">Tick</name>
    <dbReference type="NCBI Taxonomy" id="266040"/>
    <lineage>
        <taxon>Eukaryota</taxon>
        <taxon>Metazoa</taxon>
        <taxon>Ecdysozoa</taxon>
        <taxon>Arthropoda</taxon>
        <taxon>Chelicerata</taxon>
        <taxon>Arachnida</taxon>
        <taxon>Acari</taxon>
        <taxon>Parasitiformes</taxon>
        <taxon>Ixodida</taxon>
        <taxon>Ixodoidea</taxon>
        <taxon>Ixodidae</taxon>
        <taxon>Hyalomminae</taxon>
        <taxon>Hyalomma</taxon>
    </lineage>
</organism>